<evidence type="ECO:0000259" key="2">
    <source>
        <dbReference type="Pfam" id="PF09458"/>
    </source>
</evidence>
<feature type="coiled-coil region" evidence="1">
    <location>
        <begin position="222"/>
        <end position="249"/>
    </location>
</feature>
<proteinExistence type="predicted"/>
<evidence type="ECO:0000313" key="3">
    <source>
        <dbReference type="EMBL" id="CAL1547687.1"/>
    </source>
</evidence>
<accession>A0AAV2IPG4</accession>
<dbReference type="EMBL" id="CAXITT010001044">
    <property type="protein sequence ID" value="CAL1547687.1"/>
    <property type="molecule type" value="Genomic_DNA"/>
</dbReference>
<dbReference type="Gene3D" id="2.60.40.2080">
    <property type="match status" value="1"/>
</dbReference>
<dbReference type="InterPro" id="IPR037221">
    <property type="entry name" value="H-type_lectin_dom_sf"/>
</dbReference>
<sequence>MSLEEMIVCKITTVVILLTQYVLASDLVMQSNSPVIHPVLTKTLRLRCSIYKENPNLAALTRASSEREVANLDETDVAYDDGILTNNVTNTSVVVTAPAAATTPSPLSVSSGVDVVHVMTVIINKNISGKNTTIASVTPFNVAAALHPFNETTLVEGGVMTGSDADLQAYLEVTWPNPREEDAGTYSCEVVALAAQGLPMSLTSTLRVTAEEPKFHDVVNYLVSHEKQITKLHQESEDMKRQLHEFQSNSSLVSQSLQVRLNTLDNIQTGTFSCSSPIFIRFEKPYASIPIVFPTLTSLVQTSSNSSSTFQIKLTQVGPTGFTADCGYTGYFLPEFQWLAIGQ</sequence>
<dbReference type="GO" id="GO:0007155">
    <property type="term" value="P:cell adhesion"/>
    <property type="evidence" value="ECO:0007669"/>
    <property type="project" value="InterPro"/>
</dbReference>
<gene>
    <name evidence="3" type="ORF">GSLYS_00021004001</name>
</gene>
<reference evidence="3 4" key="1">
    <citation type="submission" date="2024-04" db="EMBL/GenBank/DDBJ databases">
        <authorList>
            <consortium name="Genoscope - CEA"/>
            <person name="William W."/>
        </authorList>
    </citation>
    <scope>NUCLEOTIDE SEQUENCE [LARGE SCALE GENOMIC DNA]</scope>
</reference>
<keyword evidence="4" id="KW-1185">Reference proteome</keyword>
<evidence type="ECO:0000256" key="1">
    <source>
        <dbReference type="SAM" id="Coils"/>
    </source>
</evidence>
<comment type="caution">
    <text evidence="3">The sequence shown here is derived from an EMBL/GenBank/DDBJ whole genome shotgun (WGS) entry which is preliminary data.</text>
</comment>
<dbReference type="GO" id="GO:0030246">
    <property type="term" value="F:carbohydrate binding"/>
    <property type="evidence" value="ECO:0007669"/>
    <property type="project" value="InterPro"/>
</dbReference>
<evidence type="ECO:0000313" key="4">
    <source>
        <dbReference type="Proteomes" id="UP001497497"/>
    </source>
</evidence>
<dbReference type="Proteomes" id="UP001497497">
    <property type="component" value="Unassembled WGS sequence"/>
</dbReference>
<dbReference type="InterPro" id="IPR019019">
    <property type="entry name" value="H-type_lectin_domain"/>
</dbReference>
<protein>
    <recommendedName>
        <fullName evidence="2">H-type lectin domain-containing protein</fullName>
    </recommendedName>
</protein>
<dbReference type="Pfam" id="PF09458">
    <property type="entry name" value="H_lectin"/>
    <property type="match status" value="1"/>
</dbReference>
<keyword evidence="1" id="KW-0175">Coiled coil</keyword>
<dbReference type="AlphaFoldDB" id="A0AAV2IPG4"/>
<dbReference type="SUPFAM" id="SSF141086">
    <property type="entry name" value="Agglutinin HPA-like"/>
    <property type="match status" value="1"/>
</dbReference>
<name>A0AAV2IPG4_LYMST</name>
<organism evidence="3 4">
    <name type="scientific">Lymnaea stagnalis</name>
    <name type="common">Great pond snail</name>
    <name type="synonym">Helix stagnalis</name>
    <dbReference type="NCBI Taxonomy" id="6523"/>
    <lineage>
        <taxon>Eukaryota</taxon>
        <taxon>Metazoa</taxon>
        <taxon>Spiralia</taxon>
        <taxon>Lophotrochozoa</taxon>
        <taxon>Mollusca</taxon>
        <taxon>Gastropoda</taxon>
        <taxon>Heterobranchia</taxon>
        <taxon>Euthyneura</taxon>
        <taxon>Panpulmonata</taxon>
        <taxon>Hygrophila</taxon>
        <taxon>Lymnaeoidea</taxon>
        <taxon>Lymnaeidae</taxon>
        <taxon>Lymnaea</taxon>
    </lineage>
</organism>
<feature type="domain" description="H-type lectin" evidence="2">
    <location>
        <begin position="280"/>
        <end position="325"/>
    </location>
</feature>